<dbReference type="PANTHER" id="PTHR43292:SF3">
    <property type="entry name" value="ACYL-COA DEHYDROGENASE FADE29"/>
    <property type="match status" value="1"/>
</dbReference>
<dbReference type="GO" id="GO:0005886">
    <property type="term" value="C:plasma membrane"/>
    <property type="evidence" value="ECO:0007669"/>
    <property type="project" value="TreeGrafter"/>
</dbReference>
<feature type="domain" description="Acyl-CoA dehydrogenase/oxidase C-terminal" evidence="7">
    <location>
        <begin position="233"/>
        <end position="396"/>
    </location>
</feature>
<dbReference type="PANTHER" id="PTHR43292">
    <property type="entry name" value="ACYL-COA DEHYDROGENASE"/>
    <property type="match status" value="1"/>
</dbReference>
<dbReference type="Pfam" id="PF00441">
    <property type="entry name" value="Acyl-CoA_dh_1"/>
    <property type="match status" value="1"/>
</dbReference>
<evidence type="ECO:0000313" key="11">
    <source>
        <dbReference type="Proteomes" id="UP000538566"/>
    </source>
</evidence>
<dbReference type="InterPro" id="IPR006091">
    <property type="entry name" value="Acyl-CoA_Oxase/DH_mid-dom"/>
</dbReference>
<comment type="cofactor">
    <cofactor evidence="1 6">
        <name>FAD</name>
        <dbReference type="ChEBI" id="CHEBI:57692"/>
    </cofactor>
</comment>
<comment type="caution">
    <text evidence="10">The sequence shown here is derived from an EMBL/GenBank/DDBJ whole genome shotgun (WGS) entry which is preliminary data.</text>
</comment>
<dbReference type="SUPFAM" id="SSF47203">
    <property type="entry name" value="Acyl-CoA dehydrogenase C-terminal domain-like"/>
    <property type="match status" value="1"/>
</dbReference>
<organism evidence="10 11">
    <name type="scientific">Novosphingobium taihuense</name>
    <dbReference type="NCBI Taxonomy" id="260085"/>
    <lineage>
        <taxon>Bacteria</taxon>
        <taxon>Pseudomonadati</taxon>
        <taxon>Pseudomonadota</taxon>
        <taxon>Alphaproteobacteria</taxon>
        <taxon>Sphingomonadales</taxon>
        <taxon>Sphingomonadaceae</taxon>
        <taxon>Novosphingobium</taxon>
    </lineage>
</organism>
<gene>
    <name evidence="10" type="ORF">GGR37_002495</name>
</gene>
<dbReference type="GO" id="GO:0016627">
    <property type="term" value="F:oxidoreductase activity, acting on the CH-CH group of donors"/>
    <property type="evidence" value="ECO:0007669"/>
    <property type="project" value="InterPro"/>
</dbReference>
<evidence type="ECO:0000256" key="1">
    <source>
        <dbReference type="ARBA" id="ARBA00001974"/>
    </source>
</evidence>
<sequence length="400" mass="44729">MDFQLDEGLEDFRQMVRDAIAQDLPPRLQERQRRFAGNQSEPGDTMEWTRILAGRGWTVPHWPVEYGGCGWSPMQLFVFQDELIRAGAPDSCWGGTHMCGPVIYTFGSEEQKAKFLPAIRNGDYFWAQGFSEPGNGSDLANLRTAAVRNGDVYVVNGQKIWTSCAWASEWGFFLVRTDPTVKPQRGISFLLIDLKSPGITIRRIPQINGEAELCEVFLDNVEVPVGNLVGEEGQGWTYAKFLLDHERTTSSFIYFNKAAVELAKAVAASRTLDGVTLDRHPRFQGRIAQLEAEVTALEWSVLRVLANEHFQYPEAAAASVLKIVGSRLQQALSELHVDLMGAESLRLYPAEVAERPIRSSLWSEESEYLTSRALILRAATIYGGSLQIQKNIIAKIAFDL</sequence>
<feature type="domain" description="Acyl-CoA dehydrogenase/oxidase N-terminal" evidence="9">
    <location>
        <begin position="9"/>
        <end position="122"/>
    </location>
</feature>
<evidence type="ECO:0000259" key="7">
    <source>
        <dbReference type="Pfam" id="PF00441"/>
    </source>
</evidence>
<dbReference type="InterPro" id="IPR052161">
    <property type="entry name" value="Mycobact_Acyl-CoA_DH"/>
</dbReference>
<evidence type="ECO:0000256" key="4">
    <source>
        <dbReference type="ARBA" id="ARBA00022827"/>
    </source>
</evidence>
<dbReference type="OrthoDB" id="9780544at2"/>
<dbReference type="RefSeq" id="WP_144903969.1">
    <property type="nucleotide sequence ID" value="NZ_JACHOA010000004.1"/>
</dbReference>
<dbReference type="EMBL" id="JACHOA010000004">
    <property type="protein sequence ID" value="MBB4614209.1"/>
    <property type="molecule type" value="Genomic_DNA"/>
</dbReference>
<keyword evidence="11" id="KW-1185">Reference proteome</keyword>
<dbReference type="Pfam" id="PF02770">
    <property type="entry name" value="Acyl-CoA_dh_M"/>
    <property type="match status" value="1"/>
</dbReference>
<dbReference type="FunFam" id="2.40.110.10:FF:000011">
    <property type="entry name" value="Acyl-CoA dehydrogenase FadE34"/>
    <property type="match status" value="1"/>
</dbReference>
<keyword evidence="5 6" id="KW-0560">Oxidoreductase</keyword>
<dbReference type="InterPro" id="IPR046373">
    <property type="entry name" value="Acyl-CoA_Oxase/DH_mid-dom_sf"/>
</dbReference>
<evidence type="ECO:0000256" key="3">
    <source>
        <dbReference type="ARBA" id="ARBA00022630"/>
    </source>
</evidence>
<accession>A0A7W7EUQ1</accession>
<name>A0A7W7EUQ1_9SPHN</name>
<dbReference type="Gene3D" id="2.40.110.10">
    <property type="entry name" value="Butyryl-CoA Dehydrogenase, subunit A, domain 2"/>
    <property type="match status" value="1"/>
</dbReference>
<dbReference type="InterPro" id="IPR036250">
    <property type="entry name" value="AcylCo_DH-like_C"/>
</dbReference>
<dbReference type="SUPFAM" id="SSF56645">
    <property type="entry name" value="Acyl-CoA dehydrogenase NM domain-like"/>
    <property type="match status" value="1"/>
</dbReference>
<comment type="similarity">
    <text evidence="2 6">Belongs to the acyl-CoA dehydrogenase family.</text>
</comment>
<dbReference type="InterPro" id="IPR009100">
    <property type="entry name" value="AcylCoA_DH/oxidase_NM_dom_sf"/>
</dbReference>
<feature type="domain" description="Acyl-CoA oxidase/dehydrogenase middle" evidence="8">
    <location>
        <begin position="127"/>
        <end position="221"/>
    </location>
</feature>
<evidence type="ECO:0000256" key="2">
    <source>
        <dbReference type="ARBA" id="ARBA00009347"/>
    </source>
</evidence>
<proteinExistence type="inferred from homology"/>
<dbReference type="Proteomes" id="UP000538566">
    <property type="component" value="Unassembled WGS sequence"/>
</dbReference>
<evidence type="ECO:0000313" key="10">
    <source>
        <dbReference type="EMBL" id="MBB4614209.1"/>
    </source>
</evidence>
<keyword evidence="3 6" id="KW-0285">Flavoprotein</keyword>
<dbReference type="InterPro" id="IPR037069">
    <property type="entry name" value="AcylCoA_DH/ox_N_sf"/>
</dbReference>
<dbReference type="InterPro" id="IPR009075">
    <property type="entry name" value="AcylCo_DH/oxidase_C"/>
</dbReference>
<reference evidence="10 11" key="1">
    <citation type="submission" date="2020-08" db="EMBL/GenBank/DDBJ databases">
        <title>Genomic Encyclopedia of Type Strains, Phase IV (KMG-IV): sequencing the most valuable type-strain genomes for metagenomic binning, comparative biology and taxonomic classification.</title>
        <authorList>
            <person name="Goeker M."/>
        </authorList>
    </citation>
    <scope>NUCLEOTIDE SEQUENCE [LARGE SCALE GENOMIC DNA]</scope>
    <source>
        <strain evidence="10 11">DSM 17507</strain>
    </source>
</reference>
<evidence type="ECO:0000256" key="6">
    <source>
        <dbReference type="RuleBase" id="RU362125"/>
    </source>
</evidence>
<dbReference type="Pfam" id="PF02771">
    <property type="entry name" value="Acyl-CoA_dh_N"/>
    <property type="match status" value="1"/>
</dbReference>
<dbReference type="Gene3D" id="1.10.540.10">
    <property type="entry name" value="Acyl-CoA dehydrogenase/oxidase, N-terminal domain"/>
    <property type="match status" value="1"/>
</dbReference>
<dbReference type="AlphaFoldDB" id="A0A7W7EUQ1"/>
<keyword evidence="4 6" id="KW-0274">FAD</keyword>
<dbReference type="Gene3D" id="1.20.140.10">
    <property type="entry name" value="Butyryl-CoA Dehydrogenase, subunit A, domain 3"/>
    <property type="match status" value="1"/>
</dbReference>
<evidence type="ECO:0000256" key="5">
    <source>
        <dbReference type="ARBA" id="ARBA00023002"/>
    </source>
</evidence>
<evidence type="ECO:0000259" key="8">
    <source>
        <dbReference type="Pfam" id="PF02770"/>
    </source>
</evidence>
<dbReference type="InterPro" id="IPR013786">
    <property type="entry name" value="AcylCoA_DH/ox_N"/>
</dbReference>
<evidence type="ECO:0000259" key="9">
    <source>
        <dbReference type="Pfam" id="PF02771"/>
    </source>
</evidence>
<protein>
    <submittedName>
        <fullName evidence="10">Alkylation response protein AidB-like acyl-CoA dehydrogenase</fullName>
    </submittedName>
</protein>
<dbReference type="GO" id="GO:0050660">
    <property type="term" value="F:flavin adenine dinucleotide binding"/>
    <property type="evidence" value="ECO:0007669"/>
    <property type="project" value="InterPro"/>
</dbReference>